<proteinExistence type="predicted"/>
<keyword evidence="9" id="KW-1185">Reference proteome</keyword>
<feature type="transmembrane region" description="Helical" evidence="6">
    <location>
        <begin position="28"/>
        <end position="46"/>
    </location>
</feature>
<name>A0ABD5WGG2_9EURY</name>
<feature type="transmembrane region" description="Helical" evidence="6">
    <location>
        <begin position="257"/>
        <end position="281"/>
    </location>
</feature>
<evidence type="ECO:0000256" key="4">
    <source>
        <dbReference type="ARBA" id="ARBA00023136"/>
    </source>
</evidence>
<dbReference type="SMART" id="SM00752">
    <property type="entry name" value="HTTM"/>
    <property type="match status" value="1"/>
</dbReference>
<evidence type="ECO:0000256" key="2">
    <source>
        <dbReference type="ARBA" id="ARBA00022692"/>
    </source>
</evidence>
<dbReference type="GO" id="GO:0012505">
    <property type="term" value="C:endomembrane system"/>
    <property type="evidence" value="ECO:0007669"/>
    <property type="project" value="UniProtKB-SubCell"/>
</dbReference>
<keyword evidence="4 6" id="KW-0472">Membrane</keyword>
<organism evidence="8 9">
    <name type="scientific">Halobaculum lipolyticum</name>
    <dbReference type="NCBI Taxonomy" id="3032001"/>
    <lineage>
        <taxon>Archaea</taxon>
        <taxon>Methanobacteriati</taxon>
        <taxon>Methanobacteriota</taxon>
        <taxon>Stenosarchaea group</taxon>
        <taxon>Halobacteria</taxon>
        <taxon>Halobacteriales</taxon>
        <taxon>Haloferacaceae</taxon>
        <taxon>Halobaculum</taxon>
    </lineage>
</organism>
<reference evidence="8 9" key="1">
    <citation type="journal article" date="2019" name="Int. J. Syst. Evol. Microbiol.">
        <title>The Global Catalogue of Microorganisms (GCM) 10K type strain sequencing project: providing services to taxonomists for standard genome sequencing and annotation.</title>
        <authorList>
            <consortium name="The Broad Institute Genomics Platform"/>
            <consortium name="The Broad Institute Genome Sequencing Center for Infectious Disease"/>
            <person name="Wu L."/>
            <person name="Ma J."/>
        </authorList>
    </citation>
    <scope>NUCLEOTIDE SEQUENCE [LARGE SCALE GENOMIC DNA]</scope>
    <source>
        <strain evidence="8 9">DT31</strain>
    </source>
</reference>
<feature type="region of interest" description="Disordered" evidence="5">
    <location>
        <begin position="508"/>
        <end position="528"/>
    </location>
</feature>
<evidence type="ECO:0000256" key="3">
    <source>
        <dbReference type="ARBA" id="ARBA00022989"/>
    </source>
</evidence>
<feature type="transmembrane region" description="Helical" evidence="6">
    <location>
        <begin position="86"/>
        <end position="104"/>
    </location>
</feature>
<gene>
    <name evidence="8" type="ORF">ACFQL9_13480</name>
</gene>
<feature type="domain" description="HTTM-like" evidence="7">
    <location>
        <begin position="21"/>
        <end position="294"/>
    </location>
</feature>
<dbReference type="InterPro" id="IPR052964">
    <property type="entry name" value="Sporulation_signal_mat"/>
</dbReference>
<evidence type="ECO:0000256" key="6">
    <source>
        <dbReference type="SAM" id="Phobius"/>
    </source>
</evidence>
<dbReference type="PANTHER" id="PTHR39535">
    <property type="entry name" value="SPORULATION-DELAYING PROTEIN SDPB"/>
    <property type="match status" value="1"/>
</dbReference>
<dbReference type="RefSeq" id="WP_284031341.1">
    <property type="nucleotide sequence ID" value="NZ_CP126154.1"/>
</dbReference>
<evidence type="ECO:0000256" key="1">
    <source>
        <dbReference type="ARBA" id="ARBA00004127"/>
    </source>
</evidence>
<feature type="transmembrane region" description="Helical" evidence="6">
    <location>
        <begin position="110"/>
        <end position="128"/>
    </location>
</feature>
<dbReference type="Proteomes" id="UP001596461">
    <property type="component" value="Unassembled WGS sequence"/>
</dbReference>
<dbReference type="InterPro" id="IPR011020">
    <property type="entry name" value="HTTM-like"/>
</dbReference>
<dbReference type="AlphaFoldDB" id="A0ABD5WGG2"/>
<sequence>MGIRSRVADGRRRLRAGAVRRLSVDPRALVALRVSLGALILADLCLRARSLRFFYTDAGALPRATLAERFPAAARVSVYTLFGGEWWAATLFVLTAVAACALLAGYRPRVAAVCSLVLLVALHARNPLVLNGGDSLLRRTLVWSTFLPLGAGLSSGTATSTASDGAGDRACRHPAAVGLLLQPVVLYTVNAAVKLRGDAWPEGRAVPMVFSLDSFTVLVGERLAGYPTLLAALGVAWLTLLCCSPALVLATGRTRAAVVAVFATAHVGMALTLGVGLFPLVSVAALLPHLPPSVWDAVGPRWNRTVATLRGAAGRFRSRARRTVSRGVDAVGRDRRPSGVRRARAAAHRVREAAGGAARAGNASLASAGRIVAAALLVGVLVWNGAALGYVDAPEVEVAGVAPQDARWDMFAPSPPTEDVWYVAVGETEADDRVEAIRGGDVEWTRSGGAWTSYPSARWRKYLEAVRWGDDRRLRERFAAALCDRWDATHAGDLDRLTVYTLTEPTRLDRPESTTRTAVRTHDCSRPR</sequence>
<keyword evidence="2 6" id="KW-0812">Transmembrane</keyword>
<comment type="caution">
    <text evidence="8">The sequence shown here is derived from an EMBL/GenBank/DDBJ whole genome shotgun (WGS) entry which is preliminary data.</text>
</comment>
<evidence type="ECO:0000256" key="5">
    <source>
        <dbReference type="SAM" id="MobiDB-lite"/>
    </source>
</evidence>
<accession>A0ABD5WGG2</accession>
<evidence type="ECO:0000313" key="8">
    <source>
        <dbReference type="EMBL" id="MFC7070660.1"/>
    </source>
</evidence>
<feature type="transmembrane region" description="Helical" evidence="6">
    <location>
        <begin position="230"/>
        <end position="250"/>
    </location>
</feature>
<dbReference type="PANTHER" id="PTHR39535:SF2">
    <property type="entry name" value="HTTM DOMAIN-CONTAINING PROTEIN"/>
    <property type="match status" value="1"/>
</dbReference>
<evidence type="ECO:0000259" key="7">
    <source>
        <dbReference type="SMART" id="SM00752"/>
    </source>
</evidence>
<evidence type="ECO:0000313" key="9">
    <source>
        <dbReference type="Proteomes" id="UP001596461"/>
    </source>
</evidence>
<protein>
    <submittedName>
        <fullName evidence="8">HTTM domain-containing protein</fullName>
    </submittedName>
</protein>
<comment type="subcellular location">
    <subcellularLocation>
        <location evidence="1">Endomembrane system</location>
        <topology evidence="1">Multi-pass membrane protein</topology>
    </subcellularLocation>
</comment>
<dbReference type="EMBL" id="JBHTAH010000013">
    <property type="protein sequence ID" value="MFC7070660.1"/>
    <property type="molecule type" value="Genomic_DNA"/>
</dbReference>
<dbReference type="GeneID" id="81126225"/>
<keyword evidence="3 6" id="KW-1133">Transmembrane helix</keyword>